<feature type="transmembrane region" description="Helical" evidence="1">
    <location>
        <begin position="187"/>
        <end position="207"/>
    </location>
</feature>
<keyword evidence="1" id="KW-1133">Transmembrane helix</keyword>
<keyword evidence="1" id="KW-0812">Transmembrane</keyword>
<keyword evidence="1" id="KW-0472">Membrane</keyword>
<feature type="transmembrane region" description="Helical" evidence="1">
    <location>
        <begin position="52"/>
        <end position="71"/>
    </location>
</feature>
<comment type="caution">
    <text evidence="2">The sequence shown here is derived from an EMBL/GenBank/DDBJ whole genome shotgun (WGS) entry which is preliminary data.</text>
</comment>
<name>A0ABR4HK57_9EURO</name>
<organism evidence="2 3">
    <name type="scientific">Aspergillus cavernicola</name>
    <dbReference type="NCBI Taxonomy" id="176166"/>
    <lineage>
        <taxon>Eukaryota</taxon>
        <taxon>Fungi</taxon>
        <taxon>Dikarya</taxon>
        <taxon>Ascomycota</taxon>
        <taxon>Pezizomycotina</taxon>
        <taxon>Eurotiomycetes</taxon>
        <taxon>Eurotiomycetidae</taxon>
        <taxon>Eurotiales</taxon>
        <taxon>Aspergillaceae</taxon>
        <taxon>Aspergillus</taxon>
        <taxon>Aspergillus subgen. Nidulantes</taxon>
    </lineage>
</organism>
<evidence type="ECO:0000313" key="2">
    <source>
        <dbReference type="EMBL" id="KAL2815871.1"/>
    </source>
</evidence>
<proteinExistence type="predicted"/>
<gene>
    <name evidence="2" type="ORF">BDW59DRAFT_166605</name>
</gene>
<dbReference type="EMBL" id="JBFXLS010000107">
    <property type="protein sequence ID" value="KAL2815871.1"/>
    <property type="molecule type" value="Genomic_DNA"/>
</dbReference>
<evidence type="ECO:0000313" key="3">
    <source>
        <dbReference type="Proteomes" id="UP001610335"/>
    </source>
</evidence>
<sequence length="212" mass="23378">MAGEYSISSIALAFTSSESNLRKLCLLCLLLLGVFEIRLLSSLPGPELLRGVFAFSCFVKLLHFISLFLLLRVEINQLVPPAGDSHATRLRAALNCLTSTRGIGTPWEVKTWSRRAGPPKGQYVARTLTVLVWQYMALDLLNFGAVRYFHREWPGILDVGAEFLSSGLSKEQLIVRLPLSCLLVANLRLLFAAIYGVLALISVVLNLSSSKD</sequence>
<protein>
    <submittedName>
        <fullName evidence="2">Uncharacterized protein</fullName>
    </submittedName>
</protein>
<dbReference type="Proteomes" id="UP001610335">
    <property type="component" value="Unassembled WGS sequence"/>
</dbReference>
<reference evidence="2 3" key="1">
    <citation type="submission" date="2024-07" db="EMBL/GenBank/DDBJ databases">
        <title>Section-level genome sequencing and comparative genomics of Aspergillus sections Usti and Cavernicolus.</title>
        <authorList>
            <consortium name="Lawrence Berkeley National Laboratory"/>
            <person name="Nybo J.L."/>
            <person name="Vesth T.C."/>
            <person name="Theobald S."/>
            <person name="Frisvad J.C."/>
            <person name="Larsen T.O."/>
            <person name="Kjaerboelling I."/>
            <person name="Rothschild-Mancinelli K."/>
            <person name="Lyhne E.K."/>
            <person name="Kogle M.E."/>
            <person name="Barry K."/>
            <person name="Clum A."/>
            <person name="Na H."/>
            <person name="Ledsgaard L."/>
            <person name="Lin J."/>
            <person name="Lipzen A."/>
            <person name="Kuo A."/>
            <person name="Riley R."/>
            <person name="Mondo S."/>
            <person name="LaButti K."/>
            <person name="Haridas S."/>
            <person name="Pangalinan J."/>
            <person name="Salamov A.A."/>
            <person name="Simmons B.A."/>
            <person name="Magnuson J.K."/>
            <person name="Chen J."/>
            <person name="Drula E."/>
            <person name="Henrissat B."/>
            <person name="Wiebenga A."/>
            <person name="Lubbers R.J."/>
            <person name="Gomes A.C."/>
            <person name="Makela M.R."/>
            <person name="Stajich J."/>
            <person name="Grigoriev I.V."/>
            <person name="Mortensen U.H."/>
            <person name="De vries R.P."/>
            <person name="Baker S.E."/>
            <person name="Andersen M.R."/>
        </authorList>
    </citation>
    <scope>NUCLEOTIDE SEQUENCE [LARGE SCALE GENOMIC DNA]</scope>
    <source>
        <strain evidence="2 3">CBS 600.67</strain>
    </source>
</reference>
<evidence type="ECO:0000256" key="1">
    <source>
        <dbReference type="SAM" id="Phobius"/>
    </source>
</evidence>
<accession>A0ABR4HK57</accession>
<keyword evidence="3" id="KW-1185">Reference proteome</keyword>